<dbReference type="Proteomes" id="UP001500280">
    <property type="component" value="Unassembled WGS sequence"/>
</dbReference>
<organism evidence="4 5">
    <name type="scientific">Kribbella yunnanensis</name>
    <dbReference type="NCBI Taxonomy" id="190194"/>
    <lineage>
        <taxon>Bacteria</taxon>
        <taxon>Bacillati</taxon>
        <taxon>Actinomycetota</taxon>
        <taxon>Actinomycetes</taxon>
        <taxon>Propionibacteriales</taxon>
        <taxon>Kribbellaceae</taxon>
        <taxon>Kribbella</taxon>
    </lineage>
</organism>
<dbReference type="InterPro" id="IPR009057">
    <property type="entry name" value="Homeodomain-like_sf"/>
</dbReference>
<reference evidence="4 5" key="1">
    <citation type="journal article" date="2019" name="Int. J. Syst. Evol. Microbiol.">
        <title>The Global Catalogue of Microorganisms (GCM) 10K type strain sequencing project: providing services to taxonomists for standard genome sequencing and annotation.</title>
        <authorList>
            <consortium name="The Broad Institute Genomics Platform"/>
            <consortium name="The Broad Institute Genome Sequencing Center for Infectious Disease"/>
            <person name="Wu L."/>
            <person name="Ma J."/>
        </authorList>
    </citation>
    <scope>NUCLEOTIDE SEQUENCE [LARGE SCALE GENOMIC DNA]</scope>
    <source>
        <strain evidence="4 5">JCM 14307</strain>
    </source>
</reference>
<comment type="caution">
    <text evidence="4">The sequence shown here is derived from an EMBL/GenBank/DDBJ whole genome shotgun (WGS) entry which is preliminary data.</text>
</comment>
<protein>
    <submittedName>
        <fullName evidence="4">TetR/AcrR family transcriptional regulator</fullName>
    </submittedName>
</protein>
<name>A0ABN2IEY2_9ACTN</name>
<dbReference type="EMBL" id="BAAANF010000019">
    <property type="protein sequence ID" value="GAA1703516.1"/>
    <property type="molecule type" value="Genomic_DNA"/>
</dbReference>
<gene>
    <name evidence="4" type="ORF">GCM10009745_58710</name>
</gene>
<dbReference type="PANTHER" id="PTHR30055:SF239">
    <property type="entry name" value="TRANSCRIPTIONAL REGULATORY PROTEIN"/>
    <property type="match status" value="1"/>
</dbReference>
<dbReference type="Pfam" id="PF00440">
    <property type="entry name" value="TetR_N"/>
    <property type="match status" value="1"/>
</dbReference>
<feature type="DNA-binding region" description="H-T-H motif" evidence="2">
    <location>
        <begin position="38"/>
        <end position="57"/>
    </location>
</feature>
<evidence type="ECO:0000256" key="2">
    <source>
        <dbReference type="PROSITE-ProRule" id="PRU00335"/>
    </source>
</evidence>
<dbReference type="Gene3D" id="1.10.357.10">
    <property type="entry name" value="Tetracycline Repressor, domain 2"/>
    <property type="match status" value="1"/>
</dbReference>
<dbReference type="InterPro" id="IPR050109">
    <property type="entry name" value="HTH-type_TetR-like_transc_reg"/>
</dbReference>
<keyword evidence="1 2" id="KW-0238">DNA-binding</keyword>
<evidence type="ECO:0000313" key="5">
    <source>
        <dbReference type="Proteomes" id="UP001500280"/>
    </source>
</evidence>
<dbReference type="InterPro" id="IPR001647">
    <property type="entry name" value="HTH_TetR"/>
</dbReference>
<feature type="domain" description="HTH tetR-type" evidence="3">
    <location>
        <begin position="15"/>
        <end position="75"/>
    </location>
</feature>
<evidence type="ECO:0000256" key="1">
    <source>
        <dbReference type="ARBA" id="ARBA00023125"/>
    </source>
</evidence>
<dbReference type="PROSITE" id="PS50977">
    <property type="entry name" value="HTH_TETR_2"/>
    <property type="match status" value="1"/>
</dbReference>
<proteinExistence type="predicted"/>
<evidence type="ECO:0000259" key="3">
    <source>
        <dbReference type="PROSITE" id="PS50977"/>
    </source>
</evidence>
<dbReference type="RefSeq" id="WP_344158883.1">
    <property type="nucleotide sequence ID" value="NZ_BAAANF010000019.1"/>
</dbReference>
<evidence type="ECO:0000313" key="4">
    <source>
        <dbReference type="EMBL" id="GAA1703516.1"/>
    </source>
</evidence>
<accession>A0ABN2IEY2</accession>
<dbReference type="PANTHER" id="PTHR30055">
    <property type="entry name" value="HTH-TYPE TRANSCRIPTIONAL REGULATOR RUTR"/>
    <property type="match status" value="1"/>
</dbReference>
<dbReference type="SUPFAM" id="SSF46689">
    <property type="entry name" value="Homeodomain-like"/>
    <property type="match status" value="1"/>
</dbReference>
<keyword evidence="5" id="KW-1185">Reference proteome</keyword>
<sequence length="200" mass="21968">MAVINGGGPIPAVARTPRSRWIEAGLTALARGGPDAVRVEVLAADLGVTKGGFYGYFDGRAALLDEMLDEWERRCTREVLLHVEAEGGDAATRIRRAGQLTFSEDVHQIDLAVRAWARHDEAVAERLRRIDTERMDFLRTMFGSFISDPDEVEARSILAFTLAIGRHFIAFDHPGRTRAETVKLAGEYLLSAPGDHPAAT</sequence>